<dbReference type="GO" id="GO:0043022">
    <property type="term" value="F:ribosome binding"/>
    <property type="evidence" value="ECO:0007669"/>
    <property type="project" value="InterPro"/>
</dbReference>
<evidence type="ECO:0000313" key="4">
    <source>
        <dbReference type="Proteomes" id="UP000027746"/>
    </source>
</evidence>
<organism evidence="3 4">
    <name type="scientific">Pseudosulfitobacter pseudonitzschiae</name>
    <dbReference type="NCBI Taxonomy" id="1402135"/>
    <lineage>
        <taxon>Bacteria</taxon>
        <taxon>Pseudomonadati</taxon>
        <taxon>Pseudomonadota</taxon>
        <taxon>Alphaproteobacteria</taxon>
        <taxon>Rhodobacterales</taxon>
        <taxon>Roseobacteraceae</taxon>
        <taxon>Pseudosulfitobacter</taxon>
    </lineage>
</organism>
<sequence length="117" mass="12569">MANIATKDKDSSDVSAQLELIKSDVAQLTTLLGQLTAQKKEEASARVRQTVSDLKNTASEQATYARVRAAETGDHVQQLAEEYYGQAEEAVRKQPVMAVGIAAGVGFLVGLMTSRRS</sequence>
<proteinExistence type="predicted"/>
<protein>
    <recommendedName>
        <fullName evidence="2">DUF883 domain-containing protein</fullName>
    </recommendedName>
</protein>
<comment type="caution">
    <text evidence="3">The sequence shown here is derived from an EMBL/GenBank/DDBJ whole genome shotgun (WGS) entry which is preliminary data.</text>
</comment>
<feature type="transmembrane region" description="Helical" evidence="1">
    <location>
        <begin position="96"/>
        <end position="114"/>
    </location>
</feature>
<dbReference type="RefSeq" id="WP_037922818.1">
    <property type="nucleotide sequence ID" value="NZ_CP054599.1"/>
</dbReference>
<name>A0A073J610_9RHOB</name>
<dbReference type="OrthoDB" id="8373403at2"/>
<reference evidence="3 4" key="1">
    <citation type="submission" date="2014-01" db="EMBL/GenBank/DDBJ databases">
        <title>Sulfitobacter sp. H3 (MCCC 1A00686) Genome Sequencing.</title>
        <authorList>
            <person name="Lai Q."/>
            <person name="Hong Z."/>
        </authorList>
    </citation>
    <scope>NUCLEOTIDE SEQUENCE [LARGE SCALE GENOMIC DNA]</scope>
    <source>
        <strain evidence="3 4">H3</strain>
    </source>
</reference>
<feature type="domain" description="DUF883" evidence="2">
    <location>
        <begin position="87"/>
        <end position="116"/>
    </location>
</feature>
<evidence type="ECO:0000259" key="2">
    <source>
        <dbReference type="Pfam" id="PF19029"/>
    </source>
</evidence>
<accession>A0A073J610</accession>
<dbReference type="PANTHER" id="PTHR35893:SF3">
    <property type="entry name" value="INNER MEMBRANE PROTEIN"/>
    <property type="match status" value="1"/>
</dbReference>
<dbReference type="InterPro" id="IPR010279">
    <property type="entry name" value="YqjD/ElaB"/>
</dbReference>
<keyword evidence="1" id="KW-1133">Transmembrane helix</keyword>
<keyword evidence="1" id="KW-0812">Transmembrane</keyword>
<dbReference type="GeneID" id="68871843"/>
<dbReference type="InterPro" id="IPR043605">
    <property type="entry name" value="DUF883_C"/>
</dbReference>
<keyword evidence="1" id="KW-0472">Membrane</keyword>
<dbReference type="Pfam" id="PF19029">
    <property type="entry name" value="DUF883_C"/>
    <property type="match status" value="1"/>
</dbReference>
<dbReference type="AlphaFoldDB" id="A0A073J610"/>
<dbReference type="EMBL" id="JAMD01000002">
    <property type="protein sequence ID" value="KEJ97131.1"/>
    <property type="molecule type" value="Genomic_DNA"/>
</dbReference>
<evidence type="ECO:0000256" key="1">
    <source>
        <dbReference type="SAM" id="Phobius"/>
    </source>
</evidence>
<keyword evidence="4" id="KW-1185">Reference proteome</keyword>
<gene>
    <name evidence="3" type="ORF">SUH3_10170</name>
</gene>
<dbReference type="PANTHER" id="PTHR35893">
    <property type="entry name" value="INNER MEMBRANE PROTEIN-RELATED"/>
    <property type="match status" value="1"/>
</dbReference>
<dbReference type="Proteomes" id="UP000027746">
    <property type="component" value="Unassembled WGS sequence"/>
</dbReference>
<evidence type="ECO:0000313" key="3">
    <source>
        <dbReference type="EMBL" id="KEJ97131.1"/>
    </source>
</evidence>